<evidence type="ECO:0000313" key="13">
    <source>
        <dbReference type="Proteomes" id="UP000295418"/>
    </source>
</evidence>
<evidence type="ECO:0000256" key="1">
    <source>
        <dbReference type="ARBA" id="ARBA00011955"/>
    </source>
</evidence>
<dbReference type="AlphaFoldDB" id="A0A4R4EDX1"/>
<dbReference type="GO" id="GO:0046872">
    <property type="term" value="F:metal ion binding"/>
    <property type="evidence" value="ECO:0007669"/>
    <property type="project" value="UniProtKB-UniRule"/>
</dbReference>
<evidence type="ECO:0000256" key="10">
    <source>
        <dbReference type="PIRNR" id="PIRNR006268"/>
    </source>
</evidence>
<keyword evidence="3 10" id="KW-0285">Flavoprotein</keyword>
<keyword evidence="5 10" id="KW-0479">Metal-binding</keyword>
<dbReference type="InterPro" id="IPR003374">
    <property type="entry name" value="ApbE-like_sf"/>
</dbReference>
<evidence type="ECO:0000256" key="6">
    <source>
        <dbReference type="ARBA" id="ARBA00022827"/>
    </source>
</evidence>
<dbReference type="InterPro" id="IPR024932">
    <property type="entry name" value="ApbE"/>
</dbReference>
<evidence type="ECO:0000256" key="5">
    <source>
        <dbReference type="ARBA" id="ARBA00022723"/>
    </source>
</evidence>
<gene>
    <name evidence="12" type="ORF">E0485_14280</name>
</gene>
<keyword evidence="7 10" id="KW-0460">Magnesium</keyword>
<name>A0A4R4EDX1_9BACL</name>
<feature type="binding site" evidence="11">
    <location>
        <position position="170"/>
    </location>
    <ligand>
        <name>Mg(2+)</name>
        <dbReference type="ChEBI" id="CHEBI:18420"/>
    </ligand>
</feature>
<dbReference type="PANTHER" id="PTHR30040">
    <property type="entry name" value="THIAMINE BIOSYNTHESIS LIPOPROTEIN APBE"/>
    <property type="match status" value="1"/>
</dbReference>
<evidence type="ECO:0000256" key="8">
    <source>
        <dbReference type="ARBA" id="ARBA00031306"/>
    </source>
</evidence>
<reference evidence="12 13" key="1">
    <citation type="submission" date="2019-03" db="EMBL/GenBank/DDBJ databases">
        <authorList>
            <person name="Kim M.K.M."/>
        </authorList>
    </citation>
    <scope>NUCLEOTIDE SEQUENCE [LARGE SCALE GENOMIC DNA]</scope>
    <source>
        <strain evidence="12 13">18JY21-1</strain>
    </source>
</reference>
<feature type="binding site" evidence="11">
    <location>
        <position position="288"/>
    </location>
    <ligand>
        <name>Mg(2+)</name>
        <dbReference type="ChEBI" id="CHEBI:18420"/>
    </ligand>
</feature>
<dbReference type="Pfam" id="PF02424">
    <property type="entry name" value="ApbE"/>
    <property type="match status" value="1"/>
</dbReference>
<comment type="caution">
    <text evidence="12">The sequence shown here is derived from an EMBL/GenBank/DDBJ whole genome shotgun (WGS) entry which is preliminary data.</text>
</comment>
<dbReference type="PANTHER" id="PTHR30040:SF2">
    <property type="entry name" value="FAD:PROTEIN FMN TRANSFERASE"/>
    <property type="match status" value="1"/>
</dbReference>
<dbReference type="SUPFAM" id="SSF143631">
    <property type="entry name" value="ApbE-like"/>
    <property type="match status" value="1"/>
</dbReference>
<organism evidence="12 13">
    <name type="scientific">Paenibacillus albiflavus</name>
    <dbReference type="NCBI Taxonomy" id="2545760"/>
    <lineage>
        <taxon>Bacteria</taxon>
        <taxon>Bacillati</taxon>
        <taxon>Bacillota</taxon>
        <taxon>Bacilli</taxon>
        <taxon>Bacillales</taxon>
        <taxon>Paenibacillaceae</taxon>
        <taxon>Paenibacillus</taxon>
    </lineage>
</organism>
<dbReference type="GO" id="GO:0016740">
    <property type="term" value="F:transferase activity"/>
    <property type="evidence" value="ECO:0007669"/>
    <property type="project" value="UniProtKB-UniRule"/>
</dbReference>
<comment type="similarity">
    <text evidence="10">Belongs to the ApbE family.</text>
</comment>
<dbReference type="PIRSF" id="PIRSF006268">
    <property type="entry name" value="ApbE"/>
    <property type="match status" value="1"/>
</dbReference>
<dbReference type="EMBL" id="SKFG01000013">
    <property type="protein sequence ID" value="TCZ76361.1"/>
    <property type="molecule type" value="Genomic_DNA"/>
</dbReference>
<evidence type="ECO:0000313" key="12">
    <source>
        <dbReference type="EMBL" id="TCZ76361.1"/>
    </source>
</evidence>
<keyword evidence="6 10" id="KW-0274">FAD</keyword>
<evidence type="ECO:0000256" key="9">
    <source>
        <dbReference type="ARBA" id="ARBA00048540"/>
    </source>
</evidence>
<comment type="catalytic activity">
    <reaction evidence="9 10">
        <text>L-threonyl-[protein] + FAD = FMN-L-threonyl-[protein] + AMP + H(+)</text>
        <dbReference type="Rhea" id="RHEA:36847"/>
        <dbReference type="Rhea" id="RHEA-COMP:11060"/>
        <dbReference type="Rhea" id="RHEA-COMP:11061"/>
        <dbReference type="ChEBI" id="CHEBI:15378"/>
        <dbReference type="ChEBI" id="CHEBI:30013"/>
        <dbReference type="ChEBI" id="CHEBI:57692"/>
        <dbReference type="ChEBI" id="CHEBI:74257"/>
        <dbReference type="ChEBI" id="CHEBI:456215"/>
        <dbReference type="EC" id="2.7.1.180"/>
    </reaction>
</comment>
<sequence>MLMVVFIVGCNNSAPNGGTAPVKEPKSDSFFVFDTIVSIRIYDDKATEKNFQEIKELTHVIDTQISRNLDTSEISKVNQAAGKAAVHVSDKTFYVVQKALMYSELSKGQFDLTIGPLVSLWGIGNEGAHVPTKPDLDAALTKINYKDVLLDESKKEIKLAKEGMEIDLGAIGKGYAADEIADYLLKNNFNSAIIDLGGNIFALGVKPDGSQWNIGIQDPKEERGNQIGKMKVNNKTIVTSGIYERFFVENGVHYHHILSPQTGYPVNNNLSSVSIVTDKSIDADGLSTSVFALGLEEGKKFVDGLDNVEAIFVTADQKVYITDGLKGNFDLTNEMYQLCEFSNN</sequence>
<evidence type="ECO:0000256" key="3">
    <source>
        <dbReference type="ARBA" id="ARBA00022630"/>
    </source>
</evidence>
<keyword evidence="13" id="KW-1185">Reference proteome</keyword>
<keyword evidence="4 10" id="KW-0808">Transferase</keyword>
<evidence type="ECO:0000256" key="2">
    <source>
        <dbReference type="ARBA" id="ARBA00016337"/>
    </source>
</evidence>
<dbReference type="Proteomes" id="UP000295418">
    <property type="component" value="Unassembled WGS sequence"/>
</dbReference>
<protein>
    <recommendedName>
        <fullName evidence="2 10">FAD:protein FMN transferase</fullName>
        <ecNumber evidence="1 10">2.7.1.180</ecNumber>
    </recommendedName>
    <alternativeName>
        <fullName evidence="8 10">Flavin transferase</fullName>
    </alternativeName>
</protein>
<dbReference type="EC" id="2.7.1.180" evidence="1 10"/>
<evidence type="ECO:0000256" key="11">
    <source>
        <dbReference type="PIRSR" id="PIRSR006268-2"/>
    </source>
</evidence>
<evidence type="ECO:0000256" key="7">
    <source>
        <dbReference type="ARBA" id="ARBA00022842"/>
    </source>
</evidence>
<accession>A0A4R4EDX1</accession>
<dbReference type="OrthoDB" id="9778595at2"/>
<dbReference type="Gene3D" id="3.10.520.10">
    <property type="entry name" value="ApbE-like domains"/>
    <property type="match status" value="1"/>
</dbReference>
<proteinExistence type="inferred from homology"/>
<evidence type="ECO:0000256" key="4">
    <source>
        <dbReference type="ARBA" id="ARBA00022679"/>
    </source>
</evidence>
<comment type="cofactor">
    <cofactor evidence="11">
        <name>Mg(2+)</name>
        <dbReference type="ChEBI" id="CHEBI:18420"/>
    </cofactor>
    <cofactor evidence="11">
        <name>Mn(2+)</name>
        <dbReference type="ChEBI" id="CHEBI:29035"/>
    </cofactor>
    <text evidence="11">Magnesium. Can also use manganese.</text>
</comment>
<feature type="binding site" evidence="11">
    <location>
        <position position="284"/>
    </location>
    <ligand>
        <name>Mg(2+)</name>
        <dbReference type="ChEBI" id="CHEBI:18420"/>
    </ligand>
</feature>